<dbReference type="FunFam" id="3.40.50.720:FF:000084">
    <property type="entry name" value="Short-chain dehydrogenase reductase"/>
    <property type="match status" value="1"/>
</dbReference>
<evidence type="ECO:0000256" key="1">
    <source>
        <dbReference type="ARBA" id="ARBA00006484"/>
    </source>
</evidence>
<comment type="similarity">
    <text evidence="1">Belongs to the short-chain dehydrogenases/reductases (SDR) family.</text>
</comment>
<dbReference type="AlphaFoldDB" id="A0A967EXI0"/>
<dbReference type="Pfam" id="PF13561">
    <property type="entry name" value="adh_short_C2"/>
    <property type="match status" value="1"/>
</dbReference>
<dbReference type="GO" id="GO:0047936">
    <property type="term" value="F:glucose 1-dehydrogenase [NAD(P)+] activity"/>
    <property type="evidence" value="ECO:0007669"/>
    <property type="project" value="UniProtKB-EC"/>
</dbReference>
<dbReference type="RefSeq" id="WP_167224635.1">
    <property type="nucleotide sequence ID" value="NZ_JAAQPH010000008.1"/>
</dbReference>
<keyword evidence="2 5" id="KW-0560">Oxidoreductase</keyword>
<dbReference type="InterPro" id="IPR002347">
    <property type="entry name" value="SDR_fam"/>
</dbReference>
<accession>A0A967EXI0</accession>
<dbReference type="PRINTS" id="PR00081">
    <property type="entry name" value="GDHRDH"/>
</dbReference>
<dbReference type="EMBL" id="JAAQPH010000008">
    <property type="protein sequence ID" value="NIA69228.1"/>
    <property type="molecule type" value="Genomic_DNA"/>
</dbReference>
<evidence type="ECO:0000313" key="6">
    <source>
        <dbReference type="Proteomes" id="UP000761264"/>
    </source>
</evidence>
<proteinExistence type="inferred from homology"/>
<dbReference type="InterPro" id="IPR020904">
    <property type="entry name" value="Sc_DH/Rdtase_CS"/>
</dbReference>
<dbReference type="NCBIfam" id="NF005559">
    <property type="entry name" value="PRK07231.1"/>
    <property type="match status" value="1"/>
</dbReference>
<dbReference type="InterPro" id="IPR036291">
    <property type="entry name" value="NAD(P)-bd_dom_sf"/>
</dbReference>
<dbReference type="PANTHER" id="PTHR24321:SF8">
    <property type="entry name" value="ESTRADIOL 17-BETA-DEHYDROGENASE 8-RELATED"/>
    <property type="match status" value="1"/>
</dbReference>
<keyword evidence="6" id="KW-1185">Reference proteome</keyword>
<dbReference type="Proteomes" id="UP000761264">
    <property type="component" value="Unassembled WGS sequence"/>
</dbReference>
<dbReference type="PANTHER" id="PTHR24321">
    <property type="entry name" value="DEHYDROGENASES, SHORT CHAIN"/>
    <property type="match status" value="1"/>
</dbReference>
<comment type="caution">
    <text evidence="5">The sequence shown here is derived from an EMBL/GenBank/DDBJ whole genome shotgun (WGS) entry which is preliminary data.</text>
</comment>
<name>A0A967EXI0_9PROT</name>
<dbReference type="EC" id="1.1.1.47" evidence="5"/>
<sequence length="252" mass="25806">MTAGRFQGKRVLVTGGTSGIGRATALAFAEAGADVVLSGRDEARGAEVVAAGAAMAGKLFFLAADLSDSKAVAPLVEAAAERLGGLDIAFNNAGFQERRASLAEQSPETYDQVFNMNLRAVFLAMQAEIKIMLANGGGVIVNNGSVSGLRNPNPGLALYCASKAALLSLTRSAAMEYAGQGVRINAVSPGRVETPMMMAAGVGDRAAVAASLPARRLGRPEEVSAAVLWLASEEASFVFGHNLCVDGGFLSA</sequence>
<dbReference type="CDD" id="cd05233">
    <property type="entry name" value="SDR_c"/>
    <property type="match status" value="1"/>
</dbReference>
<dbReference type="PRINTS" id="PR00080">
    <property type="entry name" value="SDRFAMILY"/>
</dbReference>
<evidence type="ECO:0000259" key="4">
    <source>
        <dbReference type="SMART" id="SM00822"/>
    </source>
</evidence>
<dbReference type="InterPro" id="IPR057326">
    <property type="entry name" value="KR_dom"/>
</dbReference>
<organism evidence="5 6">
    <name type="scientific">Pelagibius litoralis</name>
    <dbReference type="NCBI Taxonomy" id="374515"/>
    <lineage>
        <taxon>Bacteria</taxon>
        <taxon>Pseudomonadati</taxon>
        <taxon>Pseudomonadota</taxon>
        <taxon>Alphaproteobacteria</taxon>
        <taxon>Rhodospirillales</taxon>
        <taxon>Rhodovibrionaceae</taxon>
        <taxon>Pelagibius</taxon>
    </lineage>
</organism>
<protein>
    <submittedName>
        <fullName evidence="5">Glucose 1-dehydrogenase</fullName>
        <ecNumber evidence="5">1.1.1.47</ecNumber>
    </submittedName>
</protein>
<gene>
    <name evidence="5" type="ORF">HBA54_11565</name>
</gene>
<evidence type="ECO:0000313" key="5">
    <source>
        <dbReference type="EMBL" id="NIA69228.1"/>
    </source>
</evidence>
<dbReference type="PROSITE" id="PS00061">
    <property type="entry name" value="ADH_SHORT"/>
    <property type="match status" value="1"/>
</dbReference>
<evidence type="ECO:0000256" key="2">
    <source>
        <dbReference type="ARBA" id="ARBA00023002"/>
    </source>
</evidence>
<keyword evidence="3" id="KW-0520">NAD</keyword>
<reference evidence="5" key="1">
    <citation type="submission" date="2020-03" db="EMBL/GenBank/DDBJ databases">
        <title>Genome of Pelagibius litoralis DSM 21314T.</title>
        <authorList>
            <person name="Wang G."/>
        </authorList>
    </citation>
    <scope>NUCLEOTIDE SEQUENCE</scope>
    <source>
        <strain evidence="5">DSM 21314</strain>
    </source>
</reference>
<dbReference type="Gene3D" id="3.40.50.720">
    <property type="entry name" value="NAD(P)-binding Rossmann-like Domain"/>
    <property type="match status" value="1"/>
</dbReference>
<feature type="domain" description="Ketoreductase" evidence="4">
    <location>
        <begin position="9"/>
        <end position="190"/>
    </location>
</feature>
<evidence type="ECO:0000256" key="3">
    <source>
        <dbReference type="ARBA" id="ARBA00023027"/>
    </source>
</evidence>
<dbReference type="SUPFAM" id="SSF51735">
    <property type="entry name" value="NAD(P)-binding Rossmann-fold domains"/>
    <property type="match status" value="1"/>
</dbReference>
<dbReference type="SMART" id="SM00822">
    <property type="entry name" value="PKS_KR"/>
    <property type="match status" value="1"/>
</dbReference>